<dbReference type="InterPro" id="IPR050248">
    <property type="entry name" value="Polysacc_deacetylase_ArnD"/>
</dbReference>
<dbReference type="GO" id="GO:0016810">
    <property type="term" value="F:hydrolase activity, acting on carbon-nitrogen (but not peptide) bonds"/>
    <property type="evidence" value="ECO:0007669"/>
    <property type="project" value="InterPro"/>
</dbReference>
<comment type="caution">
    <text evidence="4">The sequence shown here is derived from an EMBL/GenBank/DDBJ whole genome shotgun (WGS) entry which is preliminary data.</text>
</comment>
<evidence type="ECO:0000256" key="2">
    <source>
        <dbReference type="ARBA" id="ARBA00022801"/>
    </source>
</evidence>
<dbReference type="RefSeq" id="WP_117323097.1">
    <property type="nucleotide sequence ID" value="NZ_QVTD01000008.1"/>
</dbReference>
<keyword evidence="2" id="KW-0378">Hydrolase</keyword>
<evidence type="ECO:0000313" key="5">
    <source>
        <dbReference type="Proteomes" id="UP000262939"/>
    </source>
</evidence>
<organism evidence="4 5">
    <name type="scientific">Peribacillus glennii</name>
    <dbReference type="NCBI Taxonomy" id="2303991"/>
    <lineage>
        <taxon>Bacteria</taxon>
        <taxon>Bacillati</taxon>
        <taxon>Bacillota</taxon>
        <taxon>Bacilli</taxon>
        <taxon>Bacillales</taxon>
        <taxon>Bacillaceae</taxon>
        <taxon>Peribacillus</taxon>
    </lineage>
</organism>
<dbReference type="PROSITE" id="PS51677">
    <property type="entry name" value="NODB"/>
    <property type="match status" value="1"/>
</dbReference>
<evidence type="ECO:0000313" key="4">
    <source>
        <dbReference type="EMBL" id="RFU62969.1"/>
    </source>
</evidence>
<dbReference type="GO" id="GO:0046872">
    <property type="term" value="F:metal ion binding"/>
    <property type="evidence" value="ECO:0007669"/>
    <property type="project" value="UniProtKB-KW"/>
</dbReference>
<accession>A0A372LB10</accession>
<protein>
    <submittedName>
        <fullName evidence="4">Polysaccharide deacetylase family protein</fullName>
    </submittedName>
</protein>
<dbReference type="PANTHER" id="PTHR10587:SF133">
    <property type="entry name" value="CHITIN DEACETYLASE 1-RELATED"/>
    <property type="match status" value="1"/>
</dbReference>
<reference evidence="4 5" key="1">
    <citation type="submission" date="2018-08" db="EMBL/GenBank/DDBJ databases">
        <title>Bacillus chawlae sp. nov., Bacillus glennii sp. nov., and Bacillus saganii sp. nov. Isolated from the Vehicle Assembly Building at Kennedy Space Center where the Viking Spacecraft were Assembled.</title>
        <authorList>
            <person name="Seuylemezian A."/>
            <person name="Vaishampayan P."/>
        </authorList>
    </citation>
    <scope>NUCLEOTIDE SEQUENCE [LARGE SCALE GENOMIC DNA]</scope>
    <source>
        <strain evidence="4 5">V44-8</strain>
    </source>
</reference>
<evidence type="ECO:0000256" key="1">
    <source>
        <dbReference type="ARBA" id="ARBA00022723"/>
    </source>
</evidence>
<evidence type="ECO:0000259" key="3">
    <source>
        <dbReference type="PROSITE" id="PS51677"/>
    </source>
</evidence>
<dbReference type="AlphaFoldDB" id="A0A372LB10"/>
<dbReference type="InterPro" id="IPR002509">
    <property type="entry name" value="NODB_dom"/>
</dbReference>
<dbReference type="GO" id="GO:0005975">
    <property type="term" value="P:carbohydrate metabolic process"/>
    <property type="evidence" value="ECO:0007669"/>
    <property type="project" value="InterPro"/>
</dbReference>
<gene>
    <name evidence="4" type="ORF">D0466_13580</name>
</gene>
<dbReference type="GO" id="GO:0016020">
    <property type="term" value="C:membrane"/>
    <property type="evidence" value="ECO:0007669"/>
    <property type="project" value="TreeGrafter"/>
</dbReference>
<sequence>MVNSKPKFVSLTFDDGPSPYTNQILDILGTYNIKATFFVVGEAVKNYPEIVKRINSQNHVIGNHTWNHPVITDIPAKELSSQIQKTSLVIKDIIGEEPIIFRAPYGKIDDHSFRVIQDSGMKSVLWTVDSLDWSLPEKKLIESRVLKNTMTDSIVLLHDGDKFGSGPRDATVHSIPNIIESLMQSGYFFLTIPEFHKQCFTIEKW</sequence>
<keyword evidence="5" id="KW-1185">Reference proteome</keyword>
<dbReference type="InterPro" id="IPR011330">
    <property type="entry name" value="Glyco_hydro/deAcase_b/a-brl"/>
</dbReference>
<dbReference type="Proteomes" id="UP000262939">
    <property type="component" value="Unassembled WGS sequence"/>
</dbReference>
<dbReference type="Gene3D" id="3.20.20.370">
    <property type="entry name" value="Glycoside hydrolase/deacetylase"/>
    <property type="match status" value="1"/>
</dbReference>
<dbReference type="EMBL" id="QVTD01000008">
    <property type="protein sequence ID" value="RFU62969.1"/>
    <property type="molecule type" value="Genomic_DNA"/>
</dbReference>
<dbReference type="OrthoDB" id="9812065at2"/>
<name>A0A372LB10_9BACI</name>
<dbReference type="CDD" id="cd10917">
    <property type="entry name" value="CE4_NodB_like_6s_7s"/>
    <property type="match status" value="1"/>
</dbReference>
<dbReference type="SUPFAM" id="SSF88713">
    <property type="entry name" value="Glycoside hydrolase/deacetylase"/>
    <property type="match status" value="1"/>
</dbReference>
<feature type="domain" description="NodB homology" evidence="3">
    <location>
        <begin position="7"/>
        <end position="190"/>
    </location>
</feature>
<proteinExistence type="predicted"/>
<keyword evidence="1" id="KW-0479">Metal-binding</keyword>
<dbReference type="PANTHER" id="PTHR10587">
    <property type="entry name" value="GLYCOSYL TRANSFERASE-RELATED"/>
    <property type="match status" value="1"/>
</dbReference>
<dbReference type="Pfam" id="PF01522">
    <property type="entry name" value="Polysacc_deac_1"/>
    <property type="match status" value="1"/>
</dbReference>